<evidence type="ECO:0000313" key="1">
    <source>
        <dbReference type="EMBL" id="KIJ13070.1"/>
    </source>
</evidence>
<dbReference type="EMBL" id="KN819356">
    <property type="protein sequence ID" value="KIJ13070.1"/>
    <property type="molecule type" value="Genomic_DNA"/>
</dbReference>
<name>A0A0C9TBW2_PAXIN</name>
<dbReference type="Proteomes" id="UP000053647">
    <property type="component" value="Unassembled WGS sequence"/>
</dbReference>
<accession>A0A0C9TBW2</accession>
<gene>
    <name evidence="1" type="ORF">PAXINDRAFT_170823</name>
</gene>
<reference evidence="2" key="2">
    <citation type="submission" date="2015-01" db="EMBL/GenBank/DDBJ databases">
        <title>Evolutionary Origins and Diversification of the Mycorrhizal Mutualists.</title>
        <authorList>
            <consortium name="DOE Joint Genome Institute"/>
            <consortium name="Mycorrhizal Genomics Consortium"/>
            <person name="Kohler A."/>
            <person name="Kuo A."/>
            <person name="Nagy L.G."/>
            <person name="Floudas D."/>
            <person name="Copeland A."/>
            <person name="Barry K.W."/>
            <person name="Cichocki N."/>
            <person name="Veneault-Fourrey C."/>
            <person name="LaButti K."/>
            <person name="Lindquist E.A."/>
            <person name="Lipzen A."/>
            <person name="Lundell T."/>
            <person name="Morin E."/>
            <person name="Murat C."/>
            <person name="Riley R."/>
            <person name="Ohm R."/>
            <person name="Sun H."/>
            <person name="Tunlid A."/>
            <person name="Henrissat B."/>
            <person name="Grigoriev I.V."/>
            <person name="Hibbett D.S."/>
            <person name="Martin F."/>
        </authorList>
    </citation>
    <scope>NUCLEOTIDE SEQUENCE [LARGE SCALE GENOMIC DNA]</scope>
    <source>
        <strain evidence="2">ATCC 200175</strain>
    </source>
</reference>
<dbReference type="OrthoDB" id="10437667at2759"/>
<protein>
    <submittedName>
        <fullName evidence="1">Uncharacterized protein</fullName>
    </submittedName>
</protein>
<feature type="non-terminal residue" evidence="1">
    <location>
        <position position="54"/>
    </location>
</feature>
<keyword evidence="2" id="KW-1185">Reference proteome</keyword>
<proteinExistence type="predicted"/>
<sequence length="54" mass="6285">MSSIKIRANLKLTKDQKMQLEAVPRELQTIIQDIDQLRLDEEDRTCKLDVMAQA</sequence>
<reference evidence="1 2" key="1">
    <citation type="submission" date="2014-06" db="EMBL/GenBank/DDBJ databases">
        <authorList>
            <consortium name="DOE Joint Genome Institute"/>
            <person name="Kuo A."/>
            <person name="Kohler A."/>
            <person name="Nagy L.G."/>
            <person name="Floudas D."/>
            <person name="Copeland A."/>
            <person name="Barry K.W."/>
            <person name="Cichocki N."/>
            <person name="Veneault-Fourrey C."/>
            <person name="LaButti K."/>
            <person name="Lindquist E.A."/>
            <person name="Lipzen A."/>
            <person name="Lundell T."/>
            <person name="Morin E."/>
            <person name="Murat C."/>
            <person name="Sun H."/>
            <person name="Tunlid A."/>
            <person name="Henrissat B."/>
            <person name="Grigoriev I.V."/>
            <person name="Hibbett D.S."/>
            <person name="Martin F."/>
            <person name="Nordberg H.P."/>
            <person name="Cantor M.N."/>
            <person name="Hua S.X."/>
        </authorList>
    </citation>
    <scope>NUCLEOTIDE SEQUENCE [LARGE SCALE GENOMIC DNA]</scope>
    <source>
        <strain evidence="1 2">ATCC 200175</strain>
    </source>
</reference>
<dbReference type="AlphaFoldDB" id="A0A0C9TBW2"/>
<organism evidence="1 2">
    <name type="scientific">Paxillus involutus ATCC 200175</name>
    <dbReference type="NCBI Taxonomy" id="664439"/>
    <lineage>
        <taxon>Eukaryota</taxon>
        <taxon>Fungi</taxon>
        <taxon>Dikarya</taxon>
        <taxon>Basidiomycota</taxon>
        <taxon>Agaricomycotina</taxon>
        <taxon>Agaricomycetes</taxon>
        <taxon>Agaricomycetidae</taxon>
        <taxon>Boletales</taxon>
        <taxon>Paxilineae</taxon>
        <taxon>Paxillaceae</taxon>
        <taxon>Paxillus</taxon>
    </lineage>
</organism>
<dbReference type="HOGENOM" id="CLU_3056057_0_0_1"/>
<evidence type="ECO:0000313" key="2">
    <source>
        <dbReference type="Proteomes" id="UP000053647"/>
    </source>
</evidence>